<keyword evidence="4" id="KW-1185">Reference proteome</keyword>
<proteinExistence type="predicted"/>
<organism evidence="3 4">
    <name type="scientific">Brugia timori</name>
    <dbReference type="NCBI Taxonomy" id="42155"/>
    <lineage>
        <taxon>Eukaryota</taxon>
        <taxon>Metazoa</taxon>
        <taxon>Ecdysozoa</taxon>
        <taxon>Nematoda</taxon>
        <taxon>Chromadorea</taxon>
        <taxon>Rhabditida</taxon>
        <taxon>Spirurina</taxon>
        <taxon>Spiruromorpha</taxon>
        <taxon>Filarioidea</taxon>
        <taxon>Onchocercidae</taxon>
        <taxon>Brugia</taxon>
    </lineage>
</organism>
<evidence type="ECO:0000313" key="3">
    <source>
        <dbReference type="EMBL" id="VDO14431.1"/>
    </source>
</evidence>
<dbReference type="AlphaFoldDB" id="A0A3P7T1Z9"/>
<evidence type="ECO:0000256" key="1">
    <source>
        <dbReference type="SAM" id="Phobius"/>
    </source>
</evidence>
<dbReference type="PANTHER" id="PTHR45757">
    <property type="entry name" value="PROTEIN CBG23364-RELATED"/>
    <property type="match status" value="1"/>
</dbReference>
<keyword evidence="2" id="KW-0732">Signal</keyword>
<evidence type="ECO:0000313" key="4">
    <source>
        <dbReference type="Proteomes" id="UP000280834"/>
    </source>
</evidence>
<feature type="signal peptide" evidence="2">
    <location>
        <begin position="1"/>
        <end position="15"/>
    </location>
</feature>
<accession>A0A3P7T1Z9</accession>
<dbReference type="PANTHER" id="PTHR45757:SF11">
    <property type="entry name" value="MAJOR FACILITATOR SUPERFAMILY (MFS) PROFILE DOMAIN-CONTAINING PROTEIN"/>
    <property type="match status" value="1"/>
</dbReference>
<sequence length="74" mass="8431">MIILIIPLFVSLVAPDNTNEQWSKIFYVIIVLMIVCNGFFFIVGKASPAQWTKVNNQQVYTINQPEMINAVITE</sequence>
<dbReference type="Proteomes" id="UP000280834">
    <property type="component" value="Unassembled WGS sequence"/>
</dbReference>
<keyword evidence="1" id="KW-0472">Membrane</keyword>
<feature type="transmembrane region" description="Helical" evidence="1">
    <location>
        <begin position="25"/>
        <end position="43"/>
    </location>
</feature>
<gene>
    <name evidence="3" type="ORF">BTMF_LOCUS3280</name>
</gene>
<evidence type="ECO:0000256" key="2">
    <source>
        <dbReference type="SAM" id="SignalP"/>
    </source>
</evidence>
<dbReference type="GO" id="GO:0016020">
    <property type="term" value="C:membrane"/>
    <property type="evidence" value="ECO:0007669"/>
    <property type="project" value="TreeGrafter"/>
</dbReference>
<keyword evidence="1" id="KW-0812">Transmembrane</keyword>
<feature type="chain" id="PRO_5017995026" evidence="2">
    <location>
        <begin position="16"/>
        <end position="74"/>
    </location>
</feature>
<reference evidence="3 4" key="1">
    <citation type="submission" date="2018-11" db="EMBL/GenBank/DDBJ databases">
        <authorList>
            <consortium name="Pathogen Informatics"/>
        </authorList>
    </citation>
    <scope>NUCLEOTIDE SEQUENCE [LARGE SCALE GENOMIC DNA]</scope>
</reference>
<name>A0A3P7T1Z9_9BILA</name>
<keyword evidence="1" id="KW-1133">Transmembrane helix</keyword>
<dbReference type="EMBL" id="UZAG01002924">
    <property type="protein sequence ID" value="VDO14431.1"/>
    <property type="molecule type" value="Genomic_DNA"/>
</dbReference>
<protein>
    <submittedName>
        <fullName evidence="3">Uncharacterized protein</fullName>
    </submittedName>
</protein>